<dbReference type="Proteomes" id="UP000292307">
    <property type="component" value="Chromosome"/>
</dbReference>
<feature type="domain" description="Response regulatory" evidence="25">
    <location>
        <begin position="660"/>
        <end position="781"/>
    </location>
</feature>
<dbReference type="PROSITE" id="PS50885">
    <property type="entry name" value="HAMP"/>
    <property type="match status" value="1"/>
</dbReference>
<evidence type="ECO:0000259" key="28">
    <source>
        <dbReference type="PROSITE" id="PS50885"/>
    </source>
</evidence>
<feature type="domain" description="Histidine kinase" evidence="24">
    <location>
        <begin position="416"/>
        <end position="642"/>
    </location>
</feature>
<evidence type="ECO:0000313" key="30">
    <source>
        <dbReference type="EMBL" id="GGY42050.1"/>
    </source>
</evidence>
<dbReference type="OrthoDB" id="5468482at2"/>
<feature type="domain" description="Response regulatory" evidence="25">
    <location>
        <begin position="801"/>
        <end position="920"/>
    </location>
</feature>
<dbReference type="PROSITE" id="PS50113">
    <property type="entry name" value="PAC"/>
    <property type="match status" value="1"/>
</dbReference>
<feature type="domain" description="HAMP" evidence="28">
    <location>
        <begin position="182"/>
        <end position="235"/>
    </location>
</feature>
<protein>
    <recommendedName>
        <fullName evidence="18">Sensory/regulatory protein RpfC</fullName>
        <ecNumber evidence="3">2.7.13.3</ecNumber>
    </recommendedName>
    <alternativeName>
        <fullName evidence="19">Virulence sensor protein BvgS</fullName>
    </alternativeName>
</protein>
<dbReference type="RefSeq" id="WP_131146642.1">
    <property type="nucleotide sequence ID" value="NZ_BMWV01000005.1"/>
</dbReference>
<dbReference type="InterPro" id="IPR001610">
    <property type="entry name" value="PAC"/>
</dbReference>
<dbReference type="SUPFAM" id="SSF47226">
    <property type="entry name" value="Histidine-containing phosphotransfer domain, HPT domain"/>
    <property type="match status" value="1"/>
</dbReference>
<evidence type="ECO:0000256" key="14">
    <source>
        <dbReference type="ARBA" id="ARBA00023026"/>
    </source>
</evidence>
<dbReference type="EC" id="2.7.13.3" evidence="3"/>
<keyword evidence="5 21" id="KW-0597">Phosphoprotein</keyword>
<evidence type="ECO:0000256" key="17">
    <source>
        <dbReference type="ARBA" id="ARBA00064003"/>
    </source>
</evidence>
<dbReference type="FunFam" id="1.10.287.130:FF:000002">
    <property type="entry name" value="Two-component osmosensing histidine kinase"/>
    <property type="match status" value="1"/>
</dbReference>
<dbReference type="SUPFAM" id="SSF52172">
    <property type="entry name" value="CheY-like"/>
    <property type="match status" value="2"/>
</dbReference>
<reference evidence="30" key="1">
    <citation type="journal article" date="2014" name="Int. J. Syst. Evol. Microbiol.">
        <title>Complete genome sequence of Corynebacterium casei LMG S-19264T (=DSM 44701T), isolated from a smear-ripened cheese.</title>
        <authorList>
            <consortium name="US DOE Joint Genome Institute (JGI-PGF)"/>
            <person name="Walter F."/>
            <person name="Albersmeier A."/>
            <person name="Kalinowski J."/>
            <person name="Ruckert C."/>
        </authorList>
    </citation>
    <scope>NUCLEOTIDE SEQUENCE</scope>
    <source>
        <strain evidence="30">KCTC 12343</strain>
    </source>
</reference>
<dbReference type="PROSITE" id="PS50894">
    <property type="entry name" value="HPT"/>
    <property type="match status" value="1"/>
</dbReference>
<evidence type="ECO:0000256" key="5">
    <source>
        <dbReference type="ARBA" id="ARBA00022553"/>
    </source>
</evidence>
<evidence type="ECO:0000256" key="13">
    <source>
        <dbReference type="ARBA" id="ARBA00023012"/>
    </source>
</evidence>
<dbReference type="EMBL" id="BMWV01000005">
    <property type="protein sequence ID" value="GGY42050.1"/>
    <property type="molecule type" value="Genomic_DNA"/>
</dbReference>
<dbReference type="Gene3D" id="3.40.50.2300">
    <property type="match status" value="2"/>
</dbReference>
<evidence type="ECO:0000313" key="32">
    <source>
        <dbReference type="Proteomes" id="UP000292307"/>
    </source>
</evidence>
<dbReference type="GO" id="GO:0005886">
    <property type="term" value="C:plasma membrane"/>
    <property type="evidence" value="ECO:0007669"/>
    <property type="project" value="UniProtKB-SubCell"/>
</dbReference>
<evidence type="ECO:0000256" key="7">
    <source>
        <dbReference type="ARBA" id="ARBA00022692"/>
    </source>
</evidence>
<dbReference type="InterPro" id="IPR013767">
    <property type="entry name" value="PAS_fold"/>
</dbReference>
<keyword evidence="15 23" id="KW-0472">Membrane</keyword>
<evidence type="ECO:0000259" key="29">
    <source>
        <dbReference type="PROSITE" id="PS50894"/>
    </source>
</evidence>
<dbReference type="EMBL" id="CP036401">
    <property type="protein sequence ID" value="QBI02530.1"/>
    <property type="molecule type" value="Genomic_DNA"/>
</dbReference>
<feature type="region of interest" description="Disordered" evidence="22">
    <location>
        <begin position="1073"/>
        <end position="1092"/>
    </location>
</feature>
<dbReference type="SMART" id="SM00388">
    <property type="entry name" value="HisKA"/>
    <property type="match status" value="1"/>
</dbReference>
<dbReference type="GO" id="GO:0000155">
    <property type="term" value="F:phosphorelay sensor kinase activity"/>
    <property type="evidence" value="ECO:0007669"/>
    <property type="project" value="InterPro"/>
</dbReference>
<dbReference type="AlphaFoldDB" id="A0A411X0P6"/>
<dbReference type="SMART" id="SM00448">
    <property type="entry name" value="REC"/>
    <property type="match status" value="2"/>
</dbReference>
<reference evidence="31 32" key="2">
    <citation type="submission" date="2019-02" db="EMBL/GenBank/DDBJ databases">
        <title>Draft Genome Sequences of Six Type Strains of the Genus Massilia.</title>
        <authorList>
            <person name="Miess H."/>
            <person name="Frediansyhah A."/>
            <person name="Gross H."/>
        </authorList>
    </citation>
    <scope>NUCLEOTIDE SEQUENCE [LARGE SCALE GENOMIC DNA]</scope>
    <source>
        <strain evidence="31 32">DSM 17472</strain>
    </source>
</reference>
<keyword evidence="6" id="KW-0808">Transferase</keyword>
<proteinExistence type="predicted"/>
<dbReference type="Pfam" id="PF00989">
    <property type="entry name" value="PAS"/>
    <property type="match status" value="1"/>
</dbReference>
<feature type="domain" description="HPt" evidence="29">
    <location>
        <begin position="958"/>
        <end position="1054"/>
    </location>
</feature>
<comment type="function">
    <text evidence="16">Member of the two-component regulatory system BvgS/BvgA. Phosphorylates BvgA via a four-step phosphorelay in response to environmental signals.</text>
</comment>
<comment type="subcellular location">
    <subcellularLocation>
        <location evidence="2">Cell membrane</location>
        <topology evidence="2">Multi-pass membrane protein</topology>
    </subcellularLocation>
</comment>
<evidence type="ECO:0000256" key="10">
    <source>
        <dbReference type="ARBA" id="ARBA00022777"/>
    </source>
</evidence>
<keyword evidence="8" id="KW-0732">Signal</keyword>
<dbReference type="Gene3D" id="1.10.287.130">
    <property type="match status" value="1"/>
</dbReference>
<dbReference type="InterPro" id="IPR004358">
    <property type="entry name" value="Sig_transdc_His_kin-like_C"/>
</dbReference>
<evidence type="ECO:0000256" key="2">
    <source>
        <dbReference type="ARBA" id="ARBA00004651"/>
    </source>
</evidence>
<dbReference type="InterPro" id="IPR011006">
    <property type="entry name" value="CheY-like_superfamily"/>
</dbReference>
<evidence type="ECO:0000256" key="21">
    <source>
        <dbReference type="PROSITE-ProRule" id="PRU00169"/>
    </source>
</evidence>
<feature type="domain" description="PAS" evidence="26">
    <location>
        <begin position="268"/>
        <end position="339"/>
    </location>
</feature>
<dbReference type="SUPFAM" id="SSF55785">
    <property type="entry name" value="PYP-like sensor domain (PAS domain)"/>
    <property type="match status" value="1"/>
</dbReference>
<evidence type="ECO:0000256" key="4">
    <source>
        <dbReference type="ARBA" id="ARBA00022475"/>
    </source>
</evidence>
<evidence type="ECO:0000259" key="25">
    <source>
        <dbReference type="PROSITE" id="PS50110"/>
    </source>
</evidence>
<dbReference type="SMART" id="SM00091">
    <property type="entry name" value="PAS"/>
    <property type="match status" value="1"/>
</dbReference>
<evidence type="ECO:0000256" key="9">
    <source>
        <dbReference type="ARBA" id="ARBA00022741"/>
    </source>
</evidence>
<dbReference type="Pfam" id="PF02518">
    <property type="entry name" value="HATPase_c"/>
    <property type="match status" value="1"/>
</dbReference>
<dbReference type="Gene3D" id="3.30.450.20">
    <property type="entry name" value="PAS domain"/>
    <property type="match status" value="1"/>
</dbReference>
<keyword evidence="7 23" id="KW-0812">Transmembrane</keyword>
<dbReference type="InterPro" id="IPR003661">
    <property type="entry name" value="HisK_dim/P_dom"/>
</dbReference>
<dbReference type="InterPro" id="IPR036641">
    <property type="entry name" value="HPT_dom_sf"/>
</dbReference>
<dbReference type="SMART" id="SM00086">
    <property type="entry name" value="PAC"/>
    <property type="match status" value="1"/>
</dbReference>
<dbReference type="InterPro" id="IPR008207">
    <property type="entry name" value="Sig_transdc_His_kin_Hpt_dom"/>
</dbReference>
<dbReference type="FunFam" id="3.30.565.10:FF:000010">
    <property type="entry name" value="Sensor histidine kinase RcsC"/>
    <property type="match status" value="1"/>
</dbReference>
<dbReference type="InterPro" id="IPR036097">
    <property type="entry name" value="HisK_dim/P_sf"/>
</dbReference>
<evidence type="ECO:0000256" key="3">
    <source>
        <dbReference type="ARBA" id="ARBA00012438"/>
    </source>
</evidence>
<gene>
    <name evidence="31" type="ORF">EYF70_18045</name>
    <name evidence="30" type="ORF">GCM10007387_25010</name>
</gene>
<keyword evidence="11" id="KW-0067">ATP-binding</keyword>
<keyword evidence="9" id="KW-0547">Nucleotide-binding</keyword>
<feature type="transmembrane region" description="Helical" evidence="23">
    <location>
        <begin position="159"/>
        <end position="181"/>
    </location>
</feature>
<evidence type="ECO:0000259" key="26">
    <source>
        <dbReference type="PROSITE" id="PS50112"/>
    </source>
</evidence>
<dbReference type="CDD" id="cd00130">
    <property type="entry name" value="PAS"/>
    <property type="match status" value="1"/>
</dbReference>
<comment type="subunit">
    <text evidence="17">At low DSF concentrations, interacts with RpfF.</text>
</comment>
<keyword evidence="14" id="KW-0843">Virulence</keyword>
<keyword evidence="32" id="KW-1185">Reference proteome</keyword>
<keyword evidence="13" id="KW-0902">Two-component regulatory system</keyword>
<evidence type="ECO:0000256" key="12">
    <source>
        <dbReference type="ARBA" id="ARBA00022989"/>
    </source>
</evidence>
<dbReference type="Pfam" id="PF01627">
    <property type="entry name" value="Hpt"/>
    <property type="match status" value="1"/>
</dbReference>
<evidence type="ECO:0000259" key="27">
    <source>
        <dbReference type="PROSITE" id="PS50113"/>
    </source>
</evidence>
<evidence type="ECO:0000313" key="33">
    <source>
        <dbReference type="Proteomes" id="UP000628442"/>
    </source>
</evidence>
<evidence type="ECO:0000256" key="23">
    <source>
        <dbReference type="SAM" id="Phobius"/>
    </source>
</evidence>
<dbReference type="InterPro" id="IPR000014">
    <property type="entry name" value="PAS"/>
</dbReference>
<feature type="transmembrane region" description="Helical" evidence="23">
    <location>
        <begin position="20"/>
        <end position="44"/>
    </location>
</feature>
<accession>A0A411X0P6</accession>
<dbReference type="InterPro" id="IPR035965">
    <property type="entry name" value="PAS-like_dom_sf"/>
</dbReference>
<evidence type="ECO:0000256" key="16">
    <source>
        <dbReference type="ARBA" id="ARBA00058004"/>
    </source>
</evidence>
<evidence type="ECO:0000256" key="20">
    <source>
        <dbReference type="PROSITE-ProRule" id="PRU00110"/>
    </source>
</evidence>
<feature type="modified residue" description="4-aspartylphosphate" evidence="21">
    <location>
        <position position="714"/>
    </location>
</feature>
<feature type="modified residue" description="4-aspartylphosphate" evidence="21">
    <location>
        <position position="853"/>
    </location>
</feature>
<dbReference type="CDD" id="cd16922">
    <property type="entry name" value="HATPase_EvgS-ArcB-TorS-like"/>
    <property type="match status" value="1"/>
</dbReference>
<dbReference type="InterPro" id="IPR001789">
    <property type="entry name" value="Sig_transdc_resp-reg_receiver"/>
</dbReference>
<dbReference type="PROSITE" id="PS50112">
    <property type="entry name" value="PAS"/>
    <property type="match status" value="1"/>
</dbReference>
<evidence type="ECO:0000256" key="6">
    <source>
        <dbReference type="ARBA" id="ARBA00022679"/>
    </source>
</evidence>
<organism evidence="30 33">
    <name type="scientific">Pseudoduganella albidiflava</name>
    <dbReference type="NCBI Taxonomy" id="321983"/>
    <lineage>
        <taxon>Bacteria</taxon>
        <taxon>Pseudomonadati</taxon>
        <taxon>Pseudomonadota</taxon>
        <taxon>Betaproteobacteria</taxon>
        <taxon>Burkholderiales</taxon>
        <taxon>Oxalobacteraceae</taxon>
        <taxon>Telluria group</taxon>
        <taxon>Pseudoduganella</taxon>
    </lineage>
</organism>
<dbReference type="Pfam" id="PF00512">
    <property type="entry name" value="HisKA"/>
    <property type="match status" value="1"/>
</dbReference>
<dbReference type="SUPFAM" id="SSF47384">
    <property type="entry name" value="Homodimeric domain of signal transducing histidine kinase"/>
    <property type="match status" value="1"/>
</dbReference>
<evidence type="ECO:0000256" key="11">
    <source>
        <dbReference type="ARBA" id="ARBA00022840"/>
    </source>
</evidence>
<dbReference type="Gene3D" id="3.30.565.10">
    <property type="entry name" value="Histidine kinase-like ATPase, C-terminal domain"/>
    <property type="match status" value="1"/>
</dbReference>
<evidence type="ECO:0000256" key="19">
    <source>
        <dbReference type="ARBA" id="ARBA00070152"/>
    </source>
</evidence>
<dbReference type="Proteomes" id="UP000628442">
    <property type="component" value="Unassembled WGS sequence"/>
</dbReference>
<dbReference type="PANTHER" id="PTHR45339">
    <property type="entry name" value="HYBRID SIGNAL TRANSDUCTION HISTIDINE KINASE J"/>
    <property type="match status" value="1"/>
</dbReference>
<dbReference type="InterPro" id="IPR005467">
    <property type="entry name" value="His_kinase_dom"/>
</dbReference>
<dbReference type="InterPro" id="IPR036890">
    <property type="entry name" value="HATPase_C_sf"/>
</dbReference>
<dbReference type="PANTHER" id="PTHR45339:SF1">
    <property type="entry name" value="HYBRID SIGNAL TRANSDUCTION HISTIDINE KINASE J"/>
    <property type="match status" value="1"/>
</dbReference>
<keyword evidence="10" id="KW-0418">Kinase</keyword>
<evidence type="ECO:0000256" key="1">
    <source>
        <dbReference type="ARBA" id="ARBA00000085"/>
    </source>
</evidence>
<dbReference type="InterPro" id="IPR003660">
    <property type="entry name" value="HAMP_dom"/>
</dbReference>
<dbReference type="NCBIfam" id="TIGR00229">
    <property type="entry name" value="sensory_box"/>
    <property type="match status" value="1"/>
</dbReference>
<comment type="catalytic activity">
    <reaction evidence="1">
        <text>ATP + protein L-histidine = ADP + protein N-phospho-L-histidine.</text>
        <dbReference type="EC" id="2.7.13.3"/>
    </reaction>
</comment>
<feature type="modified residue" description="Phosphohistidine" evidence="20">
    <location>
        <position position="997"/>
    </location>
</feature>
<dbReference type="Gene3D" id="6.10.340.10">
    <property type="match status" value="1"/>
</dbReference>
<dbReference type="PRINTS" id="PR00344">
    <property type="entry name" value="BCTRLSENSOR"/>
</dbReference>
<sequence>MIRPASSALRKLRDTWRRDIVLRLAVSIFLAVALSTAAYTTYAVRTLHAEAELQLQERSERLVTVLSQALARPLFDINGAAITSVVDAMRATPEVLTLRVLAPNGAELASFGTGKFDAASAITVHRDISFQDGARNYMVGAIDLTYSRRETDQALQRQLLNALMVNLLLALTIVGSVFVVARKTVRPFGDIQKSLEKLAQGKTDIQLSGIGRADQVGRLSIAVRSFRDTLTRLRYAESELRELNGDLEQKIDTRTQELKRTIAAARDSERKLRAIVDTALDAVVNMDRNGRVVGWNRQAEVIFGYARDEALGQQLDTLIIPPRYRGEHRKGMARYLDGESPGVVLDRRIEVEALRADGSEFPIELSITRIDLDADQFEFCGFLRDISERREREQKLVAANVRAEAANIAKSEFLANMSHEIRTPMSAIIGMAYLALRTDLNTKQHDYVSKIHRAALALLGIINDILDFSKIEAGRLEVEQIPFFLDEVLANVASVTSQRAAEKQLEYLFNVPPAIPRHLVGDPLRLGQVLINLVNNAVKFTPQGELELSCTQLPAPAPGPDHNRVALRFSVRDTGIGMPEEQMGKLFRAFNQADGSTSRQFGGTGLGLSISQQLVRLMGGTIRVASEQGRGSVFSFELEFGLSGQPERAPVVPAALNNARVLLVDDSPVALEVLGEAARALPLRVQTATSGAEALAGVLEADAAADPYALVLTDWQMPGMDGIELARRVAAAPLEQRPGMVLLTAFGREEVQREAEDAGFIGYLFKPIGQSVLVDTLVSLFAPPRRRGLPIDAGRPGMTGRVLLVEDNPVNQQIAAELMAIQGIAVEFAGNGREALDRLAQVGPGHYDLMLMDLEMPLLDGHQTTLELRRDRRFDGLPVIAMTAHALADVRERCLAEGMQDYVTKPIDPDLLYATLARWLGRAMPPVAPRPPRAPGQDGLPLLPGIDTARGLRHVAGNEALYLQLLDRFRHSQREAAGDVATSLLRCERDSARQRAHTLRGVAGNVGANAVEAAARAIEELLDRDEAPAAPLVEELTTALRTAVDGLDAHFAAAPDAGEASGAQDRAGLEDGAATKDTNNAEDGEATASPAGAGGAALAHLRELLGAYSGDSNEYFAGARTALAAVLPPAALERVAAHIAGYEFDAAREVLDAAAGETP</sequence>
<feature type="domain" description="PAC" evidence="27">
    <location>
        <begin position="347"/>
        <end position="398"/>
    </location>
</feature>
<dbReference type="GO" id="GO:0006355">
    <property type="term" value="P:regulation of DNA-templated transcription"/>
    <property type="evidence" value="ECO:0007669"/>
    <property type="project" value="InterPro"/>
</dbReference>
<dbReference type="PROSITE" id="PS50109">
    <property type="entry name" value="HIS_KIN"/>
    <property type="match status" value="1"/>
</dbReference>
<name>A0A411X0P6_9BURK</name>
<dbReference type="InterPro" id="IPR003594">
    <property type="entry name" value="HATPase_dom"/>
</dbReference>
<keyword evidence="4" id="KW-1003">Cell membrane</keyword>
<dbReference type="Pfam" id="PF00072">
    <property type="entry name" value="Response_reg"/>
    <property type="match status" value="2"/>
</dbReference>
<evidence type="ECO:0000313" key="31">
    <source>
        <dbReference type="EMBL" id="QBI02530.1"/>
    </source>
</evidence>
<evidence type="ECO:0000259" key="24">
    <source>
        <dbReference type="PROSITE" id="PS50109"/>
    </source>
</evidence>
<evidence type="ECO:0000256" key="18">
    <source>
        <dbReference type="ARBA" id="ARBA00068150"/>
    </source>
</evidence>
<reference evidence="30" key="3">
    <citation type="submission" date="2022-12" db="EMBL/GenBank/DDBJ databases">
        <authorList>
            <person name="Sun Q."/>
            <person name="Kim S."/>
        </authorList>
    </citation>
    <scope>NUCLEOTIDE SEQUENCE</scope>
    <source>
        <strain evidence="30">KCTC 12343</strain>
    </source>
</reference>
<dbReference type="InterPro" id="IPR000700">
    <property type="entry name" value="PAS-assoc_C"/>
</dbReference>
<dbReference type="CDD" id="cd00082">
    <property type="entry name" value="HisKA"/>
    <property type="match status" value="1"/>
</dbReference>
<dbReference type="SMART" id="SM00387">
    <property type="entry name" value="HATPase_c"/>
    <property type="match status" value="1"/>
</dbReference>
<dbReference type="GO" id="GO:0005524">
    <property type="term" value="F:ATP binding"/>
    <property type="evidence" value="ECO:0007669"/>
    <property type="project" value="UniProtKB-KW"/>
</dbReference>
<dbReference type="Gene3D" id="1.20.120.160">
    <property type="entry name" value="HPT domain"/>
    <property type="match status" value="1"/>
</dbReference>
<dbReference type="PROSITE" id="PS50110">
    <property type="entry name" value="RESPONSE_REGULATORY"/>
    <property type="match status" value="2"/>
</dbReference>
<evidence type="ECO:0000256" key="15">
    <source>
        <dbReference type="ARBA" id="ARBA00023136"/>
    </source>
</evidence>
<evidence type="ECO:0000256" key="22">
    <source>
        <dbReference type="SAM" id="MobiDB-lite"/>
    </source>
</evidence>
<dbReference type="CDD" id="cd17546">
    <property type="entry name" value="REC_hyHK_CKI1_RcsC-like"/>
    <property type="match status" value="2"/>
</dbReference>
<evidence type="ECO:0000256" key="8">
    <source>
        <dbReference type="ARBA" id="ARBA00022729"/>
    </source>
</evidence>
<dbReference type="SUPFAM" id="SSF55874">
    <property type="entry name" value="ATPase domain of HSP90 chaperone/DNA topoisomerase II/histidine kinase"/>
    <property type="match status" value="1"/>
</dbReference>
<keyword evidence="12 23" id="KW-1133">Transmembrane helix</keyword>